<comment type="similarity">
    <text evidence="6">Belongs to the methyltransferase superfamily. RNA methyltransferase RsmG family.</text>
</comment>
<dbReference type="HAMAP" id="MF_00074">
    <property type="entry name" value="16SrRNA_methyltr_G"/>
    <property type="match status" value="1"/>
</dbReference>
<keyword evidence="5 6" id="KW-0949">S-adenosyl-L-methionine</keyword>
<gene>
    <name evidence="6" type="primary">rsmG</name>
    <name evidence="8" type="ORF">LZ11_00720</name>
</gene>
<feature type="binding site" evidence="6">
    <location>
        <begin position="103"/>
        <end position="105"/>
    </location>
    <ligand>
        <name>S-adenosyl-L-methionine</name>
        <dbReference type="ChEBI" id="CHEBI:59789"/>
    </ligand>
</feature>
<dbReference type="CDD" id="cd02440">
    <property type="entry name" value="AdoMet_MTases"/>
    <property type="match status" value="1"/>
</dbReference>
<evidence type="ECO:0000256" key="3">
    <source>
        <dbReference type="ARBA" id="ARBA00022603"/>
    </source>
</evidence>
<feature type="binding site" evidence="6">
    <location>
        <position position="80"/>
    </location>
    <ligand>
        <name>S-adenosyl-L-methionine</name>
        <dbReference type="ChEBI" id="CHEBI:59789"/>
    </ligand>
</feature>
<dbReference type="NCBIfam" id="TIGR00138">
    <property type="entry name" value="rsmG_gidB"/>
    <property type="match status" value="1"/>
</dbReference>
<protein>
    <recommendedName>
        <fullName evidence="6">Ribosomal RNA small subunit methyltransferase G</fullName>
        <ecNumber evidence="6">2.1.1.-</ecNumber>
    </recommendedName>
    <alternativeName>
        <fullName evidence="6">16S rRNA 7-methylguanosine methyltransferase</fullName>
        <shortName evidence="6">16S rRNA m7G methyltransferase</shortName>
    </alternativeName>
</protein>
<keyword evidence="9" id="KW-1185">Reference proteome</keyword>
<comment type="subcellular location">
    <subcellularLocation>
        <location evidence="6">Cytoplasm</location>
    </subcellularLocation>
</comment>
<feature type="binding site" evidence="6">
    <location>
        <position position="150"/>
    </location>
    <ligand>
        <name>S-adenosyl-L-methionine</name>
        <dbReference type="ChEBI" id="CHEBI:59789"/>
    </ligand>
</feature>
<feature type="compositionally biased region" description="Basic and acidic residues" evidence="7">
    <location>
        <begin position="226"/>
        <end position="238"/>
    </location>
</feature>
<dbReference type="AlphaFoldDB" id="A0A5S5AVP4"/>
<dbReference type="GO" id="GO:0005829">
    <property type="term" value="C:cytosol"/>
    <property type="evidence" value="ECO:0007669"/>
    <property type="project" value="TreeGrafter"/>
</dbReference>
<dbReference type="GO" id="GO:0070043">
    <property type="term" value="F:rRNA (guanine-N7-)-methyltransferase activity"/>
    <property type="evidence" value="ECO:0007669"/>
    <property type="project" value="UniProtKB-UniRule"/>
</dbReference>
<evidence type="ECO:0000256" key="7">
    <source>
        <dbReference type="SAM" id="MobiDB-lite"/>
    </source>
</evidence>
<feature type="region of interest" description="Disordered" evidence="7">
    <location>
        <begin position="226"/>
        <end position="245"/>
    </location>
</feature>
<dbReference type="InterPro" id="IPR003682">
    <property type="entry name" value="rRNA_ssu_MeTfrase_G"/>
</dbReference>
<dbReference type="Proteomes" id="UP000322294">
    <property type="component" value="Unassembled WGS sequence"/>
</dbReference>
<dbReference type="InterPro" id="IPR029063">
    <property type="entry name" value="SAM-dependent_MTases_sf"/>
</dbReference>
<accession>A0A5S5AVP4</accession>
<keyword evidence="1 6" id="KW-0963">Cytoplasm</keyword>
<comment type="function">
    <text evidence="6">Specifically methylates the N7 position of a guanine in 16S rRNA.</text>
</comment>
<dbReference type="RefSeq" id="WP_148866527.1">
    <property type="nucleotide sequence ID" value="NZ_VNHO01000006.1"/>
</dbReference>
<feature type="binding site" evidence="6">
    <location>
        <begin position="131"/>
        <end position="132"/>
    </location>
    <ligand>
        <name>S-adenosyl-L-methionine</name>
        <dbReference type="ChEBI" id="CHEBI:59789"/>
    </ligand>
</feature>
<evidence type="ECO:0000256" key="6">
    <source>
        <dbReference type="HAMAP-Rule" id="MF_00074"/>
    </source>
</evidence>
<comment type="caution">
    <text evidence="8">The sequence shown here is derived from an EMBL/GenBank/DDBJ whole genome shotgun (WGS) entry which is preliminary data.</text>
</comment>
<evidence type="ECO:0000313" key="8">
    <source>
        <dbReference type="EMBL" id="TYP57409.1"/>
    </source>
</evidence>
<evidence type="ECO:0000256" key="4">
    <source>
        <dbReference type="ARBA" id="ARBA00022679"/>
    </source>
</evidence>
<dbReference type="EMBL" id="VNHO01000006">
    <property type="protein sequence ID" value="TYP57409.1"/>
    <property type="molecule type" value="Genomic_DNA"/>
</dbReference>
<keyword evidence="2 6" id="KW-0698">rRNA processing</keyword>
<dbReference type="PIRSF" id="PIRSF003078">
    <property type="entry name" value="GidB"/>
    <property type="match status" value="1"/>
</dbReference>
<dbReference type="OrthoDB" id="9808773at2"/>
<dbReference type="PANTHER" id="PTHR31760:SF0">
    <property type="entry name" value="S-ADENOSYL-L-METHIONINE-DEPENDENT METHYLTRANSFERASES SUPERFAMILY PROTEIN"/>
    <property type="match status" value="1"/>
</dbReference>
<dbReference type="EC" id="2.1.1.-" evidence="6"/>
<keyword evidence="4 6" id="KW-0808">Transferase</keyword>
<proteinExistence type="inferred from homology"/>
<evidence type="ECO:0000256" key="2">
    <source>
        <dbReference type="ARBA" id="ARBA00022552"/>
    </source>
</evidence>
<feature type="binding site" evidence="6">
    <location>
        <position position="85"/>
    </location>
    <ligand>
        <name>S-adenosyl-L-methionine</name>
        <dbReference type="ChEBI" id="CHEBI:59789"/>
    </ligand>
</feature>
<dbReference type="PANTHER" id="PTHR31760">
    <property type="entry name" value="S-ADENOSYL-L-METHIONINE-DEPENDENT METHYLTRANSFERASES SUPERFAMILY PROTEIN"/>
    <property type="match status" value="1"/>
</dbReference>
<dbReference type="SUPFAM" id="SSF53335">
    <property type="entry name" value="S-adenosyl-L-methionine-dependent methyltransferases"/>
    <property type="match status" value="1"/>
</dbReference>
<dbReference type="Gene3D" id="3.40.50.150">
    <property type="entry name" value="Vaccinia Virus protein VP39"/>
    <property type="match status" value="1"/>
</dbReference>
<keyword evidence="3 6" id="KW-0489">Methyltransferase</keyword>
<evidence type="ECO:0000256" key="1">
    <source>
        <dbReference type="ARBA" id="ARBA00022490"/>
    </source>
</evidence>
<dbReference type="FunFam" id="3.40.50.150:FF:000041">
    <property type="entry name" value="Ribosomal RNA small subunit methyltransferase G"/>
    <property type="match status" value="1"/>
</dbReference>
<reference evidence="8 9" key="1">
    <citation type="submission" date="2019-07" db="EMBL/GenBank/DDBJ databases">
        <title>Genomic Encyclopedia of Type Strains, Phase I: the one thousand microbial genomes (KMG-I) project.</title>
        <authorList>
            <person name="Kyrpides N."/>
        </authorList>
    </citation>
    <scope>NUCLEOTIDE SEQUENCE [LARGE SCALE GENOMIC DNA]</scope>
    <source>
        <strain evidence="8 9">DSM 16647</strain>
    </source>
</reference>
<organism evidence="8 9">
    <name type="scientific">Thermosediminibacter litoriperuensis</name>
    <dbReference type="NCBI Taxonomy" id="291989"/>
    <lineage>
        <taxon>Bacteria</taxon>
        <taxon>Bacillati</taxon>
        <taxon>Bacillota</taxon>
        <taxon>Clostridia</taxon>
        <taxon>Thermosediminibacterales</taxon>
        <taxon>Thermosediminibacteraceae</taxon>
        <taxon>Thermosediminibacter</taxon>
    </lineage>
</organism>
<evidence type="ECO:0000256" key="5">
    <source>
        <dbReference type="ARBA" id="ARBA00022691"/>
    </source>
</evidence>
<sequence>MSGNFVDRLMRLAGECGIEIDREKAELLGNFKDEVVEWNNKMNLTALVEEEQFIKKHIIDSLMILKNIDFHQGTKLVDVGTGAGFPGIPVKIMRQDLEVLLMDSSRKKTEFLKYAVKKLGLKRTDVLCARAEEAARNIGYREKYDAAVSRAVSALNTLVELCLPLVKVEGVFVAMKGEDPEPEIEEAGGAVAVLGGRIRDVIPYELPGGLRRHLIVVEKIQETPEKFPRRPGIPEKRPLFMKKFP</sequence>
<name>A0A5S5AVP4_9FIRM</name>
<dbReference type="Pfam" id="PF02527">
    <property type="entry name" value="GidB"/>
    <property type="match status" value="1"/>
</dbReference>
<evidence type="ECO:0000313" key="9">
    <source>
        <dbReference type="Proteomes" id="UP000322294"/>
    </source>
</evidence>